<dbReference type="OrthoDB" id="5983381at2759"/>
<accession>A0A2A2KUY4</accession>
<comment type="caution">
    <text evidence="1">The sequence shown here is derived from an EMBL/GenBank/DDBJ whole genome shotgun (WGS) entry which is preliminary data.</text>
</comment>
<dbReference type="PROSITE" id="PS51257">
    <property type="entry name" value="PROKAR_LIPOPROTEIN"/>
    <property type="match status" value="1"/>
</dbReference>
<gene>
    <name evidence="1" type="ORF">WR25_22728</name>
</gene>
<evidence type="ECO:0000313" key="2">
    <source>
        <dbReference type="Proteomes" id="UP000218231"/>
    </source>
</evidence>
<dbReference type="STRING" id="2018661.A0A2A2KUY4"/>
<name>A0A2A2KUY4_9BILA</name>
<reference evidence="1 2" key="1">
    <citation type="journal article" date="2017" name="Curr. Biol.">
        <title>Genome architecture and evolution of a unichromosomal asexual nematode.</title>
        <authorList>
            <person name="Fradin H."/>
            <person name="Zegar C."/>
            <person name="Gutwein M."/>
            <person name="Lucas J."/>
            <person name="Kovtun M."/>
            <person name="Corcoran D."/>
            <person name="Baugh L.R."/>
            <person name="Kiontke K."/>
            <person name="Gunsalus K."/>
            <person name="Fitch D.H."/>
            <person name="Piano F."/>
        </authorList>
    </citation>
    <scope>NUCLEOTIDE SEQUENCE [LARGE SCALE GENOMIC DNA]</scope>
    <source>
        <strain evidence="1">PF1309</strain>
    </source>
</reference>
<organism evidence="1 2">
    <name type="scientific">Diploscapter pachys</name>
    <dbReference type="NCBI Taxonomy" id="2018661"/>
    <lineage>
        <taxon>Eukaryota</taxon>
        <taxon>Metazoa</taxon>
        <taxon>Ecdysozoa</taxon>
        <taxon>Nematoda</taxon>
        <taxon>Chromadorea</taxon>
        <taxon>Rhabditida</taxon>
        <taxon>Rhabditina</taxon>
        <taxon>Rhabditomorpha</taxon>
        <taxon>Rhabditoidea</taxon>
        <taxon>Rhabditidae</taxon>
        <taxon>Diploscapter</taxon>
    </lineage>
</organism>
<dbReference type="EMBL" id="LIAE01007661">
    <property type="protein sequence ID" value="PAV77754.1"/>
    <property type="molecule type" value="Genomic_DNA"/>
</dbReference>
<dbReference type="Proteomes" id="UP000218231">
    <property type="component" value="Unassembled WGS sequence"/>
</dbReference>
<evidence type="ECO:0000313" key="1">
    <source>
        <dbReference type="EMBL" id="PAV77754.1"/>
    </source>
</evidence>
<sequence>MKAVVCFGAACGLCSVLACLWAGLVILNDINETVSDETWGSMMAIKTLRDNGENYNYARSIFGRQKRSNAECTCGPPRGNCPQGLLKQYRYQLEILILSILCDNGIDGTPGKPGPPGEDIPIEEDFPKGCIKCPPGPVVFFTLSVVFHTYLKNFREKREDPVKPACLDPQERKERVDCPEKWALKASPAYVDSLEMMELLERKDQMEKLEHQAAMEIP</sequence>
<proteinExistence type="predicted"/>
<protein>
    <recommendedName>
        <fullName evidence="3">Nematode cuticle collagen N-terminal domain-containing protein</fullName>
    </recommendedName>
</protein>
<keyword evidence="2" id="KW-1185">Reference proteome</keyword>
<evidence type="ECO:0008006" key="3">
    <source>
        <dbReference type="Google" id="ProtNLM"/>
    </source>
</evidence>
<dbReference type="AlphaFoldDB" id="A0A2A2KUY4"/>